<feature type="transmembrane region" description="Helical" evidence="3">
    <location>
        <begin position="136"/>
        <end position="154"/>
    </location>
</feature>
<keyword evidence="7" id="KW-1185">Reference proteome</keyword>
<feature type="modified residue" description="4-aspartylphosphate" evidence="2">
    <location>
        <position position="726"/>
    </location>
</feature>
<dbReference type="SMART" id="SM00091">
    <property type="entry name" value="PAS"/>
    <property type="match status" value="1"/>
</dbReference>
<feature type="transmembrane region" description="Helical" evidence="3">
    <location>
        <begin position="23"/>
        <end position="42"/>
    </location>
</feature>
<dbReference type="PANTHER" id="PTHR44591">
    <property type="entry name" value="STRESS RESPONSE REGULATOR PROTEIN 1"/>
    <property type="match status" value="1"/>
</dbReference>
<sequence>MPSSTTSSTPTALTAAAPTGRPLLRLALSLLLIAALPLLWQLTPVYDISGVLVAPLAFALALALAATARIGWRALPALAAGAAIGAAGWPLAAPGPVGVTEALTLLAQAAFGGLLLRRSGRPDDLALDTDPAIRRLVAAALACALMGGFARLMLDLTWSDSPAQRPLFAALVRATADGASVLLLTPVLLAFIAPQHQRWAARRRTVALPLALLALLLLGAFAGIEGRERQHAQQRFERDADVVFARTQALLDAPAQAVQAVNGAMRNATPALSAPAFDALARPWLARTAGVAHLGWLDTPRGDGSGPSAVRHLISRGATGGGPPSNDAEALPAALLSREGAARTLTAESVQVSPVVSLGTDRPGFVLYQALPLEPGASGRAVVFATVLADPLMTQLLAARSDALRVCLYDQDPRAERRRLYGGNGCETASAGDSAGFMREASFDFAGRRWSMRISQPLRTPGGVWLFALPALAGCGLFALLLLKVTGRVERIEADARSRTGELRREIDLLRQAQHRGEQALDGAFEAAQTGLALLESDGRVQRANAAFAEVLGMPVADLKRRPIDELLGDEAHPHDAGLAMMLREAGDELMHRTLRLKLPSGRVLPALVTLRVLRDADGRAAAAVCALHDLSDQLRRRHAERVLGEVMDLSGSNPPTLPPPLRNASHGARPASAQRILCVHRDAAHAAVLRQALADRPLAQLSLADGLGLGLSKAFAEAPHLIVLDAELADGDGLQLLRQLQADPRTRAIPVIVLSDDPRPARIDAAFSEGARAYLTRPVEPAKLLAAIDELI</sequence>
<evidence type="ECO:0000313" key="7">
    <source>
        <dbReference type="Proteomes" id="UP000737171"/>
    </source>
</evidence>
<dbReference type="InterPro" id="IPR035965">
    <property type="entry name" value="PAS-like_dom_sf"/>
</dbReference>
<dbReference type="SUPFAM" id="SSF52172">
    <property type="entry name" value="CheY-like"/>
    <property type="match status" value="1"/>
</dbReference>
<organism evidence="6 7">
    <name type="scientific">Pseudaquabacterium terrae</name>
    <dbReference type="NCBI Taxonomy" id="2732868"/>
    <lineage>
        <taxon>Bacteria</taxon>
        <taxon>Pseudomonadati</taxon>
        <taxon>Pseudomonadota</taxon>
        <taxon>Betaproteobacteria</taxon>
        <taxon>Burkholderiales</taxon>
        <taxon>Sphaerotilaceae</taxon>
        <taxon>Pseudaquabacterium</taxon>
    </lineage>
</organism>
<keyword evidence="3" id="KW-1133">Transmembrane helix</keyword>
<gene>
    <name evidence="6" type="ORF">HLB44_13220</name>
</gene>
<feature type="transmembrane region" description="Helical" evidence="3">
    <location>
        <begin position="74"/>
        <end position="92"/>
    </location>
</feature>
<evidence type="ECO:0000313" key="6">
    <source>
        <dbReference type="EMBL" id="NRF67947.1"/>
    </source>
</evidence>
<dbReference type="SMART" id="SM00448">
    <property type="entry name" value="REC"/>
    <property type="match status" value="1"/>
</dbReference>
<dbReference type="EMBL" id="JABRWJ010000004">
    <property type="protein sequence ID" value="NRF67947.1"/>
    <property type="molecule type" value="Genomic_DNA"/>
</dbReference>
<keyword evidence="1 2" id="KW-0597">Phosphoprotein</keyword>
<dbReference type="Gene3D" id="3.30.450.20">
    <property type="entry name" value="PAS domain"/>
    <property type="match status" value="1"/>
</dbReference>
<comment type="caution">
    <text evidence="6">The sequence shown here is derived from an EMBL/GenBank/DDBJ whole genome shotgun (WGS) entry which is preliminary data.</text>
</comment>
<feature type="transmembrane region" description="Helical" evidence="3">
    <location>
        <begin position="98"/>
        <end position="116"/>
    </location>
</feature>
<accession>A0ABX2EH44</accession>
<feature type="transmembrane region" description="Helical" evidence="3">
    <location>
        <begin position="205"/>
        <end position="224"/>
    </location>
</feature>
<protein>
    <submittedName>
        <fullName evidence="6">Response regulator</fullName>
    </submittedName>
</protein>
<evidence type="ECO:0000256" key="1">
    <source>
        <dbReference type="ARBA" id="ARBA00022553"/>
    </source>
</evidence>
<dbReference type="NCBIfam" id="TIGR00229">
    <property type="entry name" value="sensory_box"/>
    <property type="match status" value="1"/>
</dbReference>
<dbReference type="Proteomes" id="UP000737171">
    <property type="component" value="Unassembled WGS sequence"/>
</dbReference>
<dbReference type="Gene3D" id="3.40.50.2300">
    <property type="match status" value="1"/>
</dbReference>
<dbReference type="Pfam" id="PF00072">
    <property type="entry name" value="Response_reg"/>
    <property type="match status" value="1"/>
</dbReference>
<dbReference type="InterPro" id="IPR001789">
    <property type="entry name" value="Sig_transdc_resp-reg_receiver"/>
</dbReference>
<dbReference type="RefSeq" id="WP_173123148.1">
    <property type="nucleotide sequence ID" value="NZ_JABRWJ010000004.1"/>
</dbReference>
<dbReference type="PANTHER" id="PTHR44591:SF23">
    <property type="entry name" value="CHEY SUBFAMILY"/>
    <property type="match status" value="1"/>
</dbReference>
<reference evidence="6 7" key="1">
    <citation type="submission" date="2020-05" db="EMBL/GenBank/DDBJ databases">
        <title>Aquincola sp. isolate from soil.</title>
        <authorList>
            <person name="Han J."/>
            <person name="Kim D.-U."/>
        </authorList>
    </citation>
    <scope>NUCLEOTIDE SEQUENCE [LARGE SCALE GENOMIC DNA]</scope>
    <source>
        <strain evidence="6 7">S2</strain>
    </source>
</reference>
<evidence type="ECO:0000259" key="5">
    <source>
        <dbReference type="PROSITE" id="PS50112"/>
    </source>
</evidence>
<name>A0ABX2EH44_9BURK</name>
<dbReference type="InterPro" id="IPR000014">
    <property type="entry name" value="PAS"/>
</dbReference>
<dbReference type="InterPro" id="IPR013656">
    <property type="entry name" value="PAS_4"/>
</dbReference>
<dbReference type="PROSITE" id="PS50110">
    <property type="entry name" value="RESPONSE_REGULATORY"/>
    <property type="match status" value="1"/>
</dbReference>
<dbReference type="InterPro" id="IPR050595">
    <property type="entry name" value="Bact_response_regulator"/>
</dbReference>
<feature type="transmembrane region" description="Helical" evidence="3">
    <location>
        <begin position="48"/>
        <end position="67"/>
    </location>
</feature>
<feature type="transmembrane region" description="Helical" evidence="3">
    <location>
        <begin position="462"/>
        <end position="483"/>
    </location>
</feature>
<feature type="domain" description="PAS" evidence="5">
    <location>
        <begin position="517"/>
        <end position="576"/>
    </location>
</feature>
<feature type="transmembrane region" description="Helical" evidence="3">
    <location>
        <begin position="174"/>
        <end position="193"/>
    </location>
</feature>
<keyword evidence="3" id="KW-0472">Membrane</keyword>
<evidence type="ECO:0000256" key="3">
    <source>
        <dbReference type="SAM" id="Phobius"/>
    </source>
</evidence>
<dbReference type="Pfam" id="PF08448">
    <property type="entry name" value="PAS_4"/>
    <property type="match status" value="1"/>
</dbReference>
<keyword evidence="3" id="KW-0812">Transmembrane</keyword>
<dbReference type="PROSITE" id="PS50112">
    <property type="entry name" value="PAS"/>
    <property type="match status" value="1"/>
</dbReference>
<dbReference type="SUPFAM" id="SSF55785">
    <property type="entry name" value="PYP-like sensor domain (PAS domain)"/>
    <property type="match status" value="1"/>
</dbReference>
<evidence type="ECO:0000259" key="4">
    <source>
        <dbReference type="PROSITE" id="PS50110"/>
    </source>
</evidence>
<evidence type="ECO:0000256" key="2">
    <source>
        <dbReference type="PROSITE-ProRule" id="PRU00169"/>
    </source>
</evidence>
<proteinExistence type="predicted"/>
<dbReference type="InterPro" id="IPR011006">
    <property type="entry name" value="CheY-like_superfamily"/>
</dbReference>
<dbReference type="CDD" id="cd00130">
    <property type="entry name" value="PAS"/>
    <property type="match status" value="1"/>
</dbReference>
<feature type="domain" description="Response regulatory" evidence="4">
    <location>
        <begin position="676"/>
        <end position="793"/>
    </location>
</feature>